<dbReference type="Proteomes" id="UP000245206">
    <property type="component" value="Unassembled WGS sequence"/>
</dbReference>
<dbReference type="RefSeq" id="WP_135358420.1">
    <property type="nucleotide sequence ID" value="NZ_BFAZ01000015.1"/>
</dbReference>
<evidence type="ECO:0000313" key="1">
    <source>
        <dbReference type="EMBL" id="GBF44558.1"/>
    </source>
</evidence>
<reference evidence="2" key="1">
    <citation type="journal article" date="2019" name="Microbiol. Immunol.">
        <title>Molecular and phenotypic characterization of Leptospira johnsonii sp. nov., Leptospira ellinghausenii sp. nov. and Leptospira ryugenii sp. nov. isolated from soil and water in Japan.</title>
        <authorList>
            <person name="Masuzawa T."/>
            <person name="Saito M."/>
            <person name="Nakao R."/>
            <person name="Nikaido Y."/>
            <person name="Matsumoto M."/>
            <person name="Ogawa M."/>
            <person name="Yokoyama M."/>
            <person name="Hidaka Y."/>
            <person name="Tomita J."/>
            <person name="Sakakibara K."/>
            <person name="Suzuki K."/>
            <person name="Yasuda S."/>
            <person name="Sato H."/>
            <person name="Yamaguchi M."/>
            <person name="Yoshida S.I."/>
            <person name="Koizumi N."/>
            <person name="Kawamura Y."/>
        </authorList>
    </citation>
    <scope>NUCLEOTIDE SEQUENCE [LARGE SCALE GENOMIC DNA]</scope>
    <source>
        <strain evidence="2">E18</strain>
    </source>
</reference>
<dbReference type="EMBL" id="BFAZ01000015">
    <property type="protein sequence ID" value="GBF44558.1"/>
    <property type="molecule type" value="Genomic_DNA"/>
</dbReference>
<evidence type="ECO:0000313" key="2">
    <source>
        <dbReference type="Proteomes" id="UP000245206"/>
    </source>
</evidence>
<organism evidence="1 2">
    <name type="scientific">Leptospira ellinghausenii</name>
    <dbReference type="NCBI Taxonomy" id="1917822"/>
    <lineage>
        <taxon>Bacteria</taxon>
        <taxon>Pseudomonadati</taxon>
        <taxon>Spirochaetota</taxon>
        <taxon>Spirochaetia</taxon>
        <taxon>Leptospirales</taxon>
        <taxon>Leptospiraceae</taxon>
        <taxon>Leptospira</taxon>
    </lineage>
</organism>
<comment type="caution">
    <text evidence="1">The sequence shown here is derived from an EMBL/GenBank/DDBJ whole genome shotgun (WGS) entry which is preliminary data.</text>
</comment>
<dbReference type="AlphaFoldDB" id="A0A2P2DIU8"/>
<accession>A0A2P2DIU8</accession>
<name>A0A2P2DIU8_9LEPT</name>
<proteinExistence type="predicted"/>
<sequence>MKETHLIKVGNETHLFYLKEEGNLQSFCGLNAMPDYQFKNLKNIFHTEGELTYYITKTTTFVCDICRRKFNMLV</sequence>
<gene>
    <name evidence="1" type="ORF">LPTSP2_38610</name>
</gene>
<protein>
    <submittedName>
        <fullName evidence="1">Uncharacterized protein</fullName>
    </submittedName>
</protein>
<keyword evidence="2" id="KW-1185">Reference proteome</keyword>